<protein>
    <submittedName>
        <fullName evidence="3">Uncharacterized protein</fullName>
    </submittedName>
</protein>
<organism evidence="3 4">
    <name type="scientific">Sordaria brevicollis</name>
    <dbReference type="NCBI Taxonomy" id="83679"/>
    <lineage>
        <taxon>Eukaryota</taxon>
        <taxon>Fungi</taxon>
        <taxon>Dikarya</taxon>
        <taxon>Ascomycota</taxon>
        <taxon>Pezizomycotina</taxon>
        <taxon>Sordariomycetes</taxon>
        <taxon>Sordariomycetidae</taxon>
        <taxon>Sordariales</taxon>
        <taxon>Sordariaceae</taxon>
        <taxon>Sordaria</taxon>
    </lineage>
</organism>
<reference evidence="3" key="1">
    <citation type="journal article" date="2023" name="Mol. Phylogenet. Evol.">
        <title>Genome-scale phylogeny and comparative genomics of the fungal order Sordariales.</title>
        <authorList>
            <person name="Hensen N."/>
            <person name="Bonometti L."/>
            <person name="Westerberg I."/>
            <person name="Brannstrom I.O."/>
            <person name="Guillou S."/>
            <person name="Cros-Aarteil S."/>
            <person name="Calhoun S."/>
            <person name="Haridas S."/>
            <person name="Kuo A."/>
            <person name="Mondo S."/>
            <person name="Pangilinan J."/>
            <person name="Riley R."/>
            <person name="LaButti K."/>
            <person name="Andreopoulos B."/>
            <person name="Lipzen A."/>
            <person name="Chen C."/>
            <person name="Yan M."/>
            <person name="Daum C."/>
            <person name="Ng V."/>
            <person name="Clum A."/>
            <person name="Steindorff A."/>
            <person name="Ohm R.A."/>
            <person name="Martin F."/>
            <person name="Silar P."/>
            <person name="Natvig D.O."/>
            <person name="Lalanne C."/>
            <person name="Gautier V."/>
            <person name="Ament-Velasquez S.L."/>
            <person name="Kruys A."/>
            <person name="Hutchinson M.I."/>
            <person name="Powell A.J."/>
            <person name="Barry K."/>
            <person name="Miller A.N."/>
            <person name="Grigoriev I.V."/>
            <person name="Debuchy R."/>
            <person name="Gladieux P."/>
            <person name="Hiltunen Thoren M."/>
            <person name="Johannesson H."/>
        </authorList>
    </citation>
    <scope>NUCLEOTIDE SEQUENCE</scope>
    <source>
        <strain evidence="3">FGSC 1904</strain>
    </source>
</reference>
<feature type="region of interest" description="Disordered" evidence="1">
    <location>
        <begin position="85"/>
        <end position="114"/>
    </location>
</feature>
<evidence type="ECO:0000256" key="2">
    <source>
        <dbReference type="SAM" id="SignalP"/>
    </source>
</evidence>
<keyword evidence="2" id="KW-0732">Signal</keyword>
<reference evidence="3" key="2">
    <citation type="submission" date="2023-07" db="EMBL/GenBank/DDBJ databases">
        <authorList>
            <consortium name="Lawrence Berkeley National Laboratory"/>
            <person name="Haridas S."/>
            <person name="Hensen N."/>
            <person name="Bonometti L."/>
            <person name="Westerberg I."/>
            <person name="Brannstrom I.O."/>
            <person name="Guillou S."/>
            <person name="Cros-Aarteil S."/>
            <person name="Calhoun S."/>
            <person name="Kuo A."/>
            <person name="Mondo S."/>
            <person name="Pangilinan J."/>
            <person name="Riley R."/>
            <person name="LaButti K."/>
            <person name="Andreopoulos B."/>
            <person name="Lipzen A."/>
            <person name="Chen C."/>
            <person name="Yanf M."/>
            <person name="Daum C."/>
            <person name="Ng V."/>
            <person name="Clum A."/>
            <person name="Steindorff A."/>
            <person name="Ohm R."/>
            <person name="Martin F."/>
            <person name="Silar P."/>
            <person name="Natvig D."/>
            <person name="Lalanne C."/>
            <person name="Gautier V."/>
            <person name="Ament-velasquez S.L."/>
            <person name="Kruys A."/>
            <person name="Hutchinson M.I."/>
            <person name="Powell A.J."/>
            <person name="Barry K."/>
            <person name="Miller A.N."/>
            <person name="Grigoriev I.V."/>
            <person name="Debuchy R."/>
            <person name="Gladieux P."/>
            <person name="Thoren M.H."/>
            <person name="Johannesson H."/>
        </authorList>
    </citation>
    <scope>NUCLEOTIDE SEQUENCE</scope>
    <source>
        <strain evidence="3">FGSC 1904</strain>
    </source>
</reference>
<accession>A0AAE0PNU7</accession>
<keyword evidence="4" id="KW-1185">Reference proteome</keyword>
<evidence type="ECO:0000313" key="4">
    <source>
        <dbReference type="Proteomes" id="UP001281003"/>
    </source>
</evidence>
<name>A0AAE0PNU7_SORBR</name>
<comment type="caution">
    <text evidence="3">The sequence shown here is derived from an EMBL/GenBank/DDBJ whole genome shotgun (WGS) entry which is preliminary data.</text>
</comment>
<sequence>MRLIAILSLLVLLAATSPISHPGKLNGGPAVISKRFQAGVPWIWGGGPPPAEFEQFEDGADQITPTDPNPDATTVVNKRVAGPWIWKPDDKKSTTRSTASDSGNSEAGINKRFDLGPFKWNPLKENFEDDKATATGAVVDGNAAIKKRIDAGNFWAWDSKDFEASQNSADDASDNTGGAEGEQK</sequence>
<feature type="compositionally biased region" description="Polar residues" evidence="1">
    <location>
        <begin position="95"/>
        <end position="107"/>
    </location>
</feature>
<feature type="region of interest" description="Disordered" evidence="1">
    <location>
        <begin position="162"/>
        <end position="184"/>
    </location>
</feature>
<feature type="compositionally biased region" description="Polar residues" evidence="1">
    <location>
        <begin position="164"/>
        <end position="176"/>
    </location>
</feature>
<proteinExistence type="predicted"/>
<gene>
    <name evidence="3" type="ORF">B0T20DRAFT_389090</name>
</gene>
<feature type="signal peptide" evidence="2">
    <location>
        <begin position="1"/>
        <end position="16"/>
    </location>
</feature>
<evidence type="ECO:0000256" key="1">
    <source>
        <dbReference type="SAM" id="MobiDB-lite"/>
    </source>
</evidence>
<evidence type="ECO:0000313" key="3">
    <source>
        <dbReference type="EMBL" id="KAK3403438.1"/>
    </source>
</evidence>
<dbReference type="EMBL" id="JAUTDP010000001">
    <property type="protein sequence ID" value="KAK3403438.1"/>
    <property type="molecule type" value="Genomic_DNA"/>
</dbReference>
<dbReference type="Proteomes" id="UP001281003">
    <property type="component" value="Unassembled WGS sequence"/>
</dbReference>
<feature type="chain" id="PRO_5042184439" evidence="2">
    <location>
        <begin position="17"/>
        <end position="184"/>
    </location>
</feature>
<dbReference type="AlphaFoldDB" id="A0AAE0PNU7"/>